<evidence type="ECO:0000259" key="15">
    <source>
        <dbReference type="Pfam" id="PF08545"/>
    </source>
</evidence>
<dbReference type="Pfam" id="PF08541">
    <property type="entry name" value="ACP_syn_III_C"/>
    <property type="match status" value="1"/>
</dbReference>
<dbReference type="CDD" id="cd00830">
    <property type="entry name" value="KAS_III"/>
    <property type="match status" value="1"/>
</dbReference>
<dbReference type="GO" id="GO:0033818">
    <property type="term" value="F:beta-ketoacyl-acyl-carrier-protein synthase III activity"/>
    <property type="evidence" value="ECO:0007669"/>
    <property type="project" value="UniProtKB-UniRule"/>
</dbReference>
<comment type="subcellular location">
    <subcellularLocation>
        <location evidence="13">Cytoplasm</location>
    </subcellularLocation>
</comment>
<dbReference type="EMBL" id="FUWR01000024">
    <property type="protein sequence ID" value="SKA18837.1"/>
    <property type="molecule type" value="Genomic_DNA"/>
</dbReference>
<keyword evidence="9 13" id="KW-0275">Fatty acid biosynthesis</keyword>
<dbReference type="HAMAP" id="MF_01815">
    <property type="entry name" value="FabH"/>
    <property type="match status" value="1"/>
</dbReference>
<keyword evidence="6 13" id="KW-0808">Transferase</keyword>
<dbReference type="GO" id="GO:0006633">
    <property type="term" value="P:fatty acid biosynthetic process"/>
    <property type="evidence" value="ECO:0007669"/>
    <property type="project" value="UniProtKB-UniRule"/>
</dbReference>
<feature type="region of interest" description="ACP-binding" evidence="13">
    <location>
        <begin position="255"/>
        <end position="259"/>
    </location>
</feature>
<evidence type="ECO:0000313" key="17">
    <source>
        <dbReference type="Proteomes" id="UP000190102"/>
    </source>
</evidence>
<reference evidence="17" key="1">
    <citation type="submission" date="2017-02" db="EMBL/GenBank/DDBJ databases">
        <authorList>
            <person name="Varghese N."/>
            <person name="Submissions S."/>
        </authorList>
    </citation>
    <scope>NUCLEOTIDE SEQUENCE [LARGE SCALE GENOMIC DNA]</scope>
    <source>
        <strain evidence="17">ATCC BAA-34</strain>
    </source>
</reference>
<dbReference type="PANTHER" id="PTHR34069:SF2">
    <property type="entry name" value="BETA-KETOACYL-[ACYL-CARRIER-PROTEIN] SYNTHASE III"/>
    <property type="match status" value="1"/>
</dbReference>
<evidence type="ECO:0000256" key="4">
    <source>
        <dbReference type="ARBA" id="ARBA00022490"/>
    </source>
</evidence>
<protein>
    <recommendedName>
        <fullName evidence="3 13">Beta-ketoacyl-[acyl-carrier-protein] synthase III</fullName>
        <shortName evidence="13">Beta-ketoacyl-ACP synthase III</shortName>
        <shortName evidence="13">KAS III</shortName>
        <ecNumber evidence="3 13">2.3.1.180</ecNumber>
    </recommendedName>
    <alternativeName>
        <fullName evidence="13">3-oxoacyl-[acyl-carrier-protein] synthase 3</fullName>
    </alternativeName>
    <alternativeName>
        <fullName evidence="13">3-oxoacyl-[acyl-carrier-protein] synthase III</fullName>
    </alternativeName>
</protein>
<comment type="domain">
    <text evidence="13">The last Arg residue of the ACP-binding site is essential for the weak association between ACP/AcpP and FabH.</text>
</comment>
<dbReference type="AlphaFoldDB" id="A0A1T4RSH0"/>
<comment type="similarity">
    <text evidence="2 13">Belongs to the thiolase-like superfamily. FabH family.</text>
</comment>
<evidence type="ECO:0000313" key="16">
    <source>
        <dbReference type="EMBL" id="SKA18837.1"/>
    </source>
</evidence>
<dbReference type="SUPFAM" id="SSF53901">
    <property type="entry name" value="Thiolase-like"/>
    <property type="match status" value="1"/>
</dbReference>
<comment type="catalytic activity">
    <reaction evidence="12">
        <text>malonyl-[ACP] + acetyl-CoA + H(+) = 3-oxobutanoyl-[ACP] + CO2 + CoA</text>
        <dbReference type="Rhea" id="RHEA:12080"/>
        <dbReference type="Rhea" id="RHEA-COMP:9623"/>
        <dbReference type="Rhea" id="RHEA-COMP:9625"/>
        <dbReference type="ChEBI" id="CHEBI:15378"/>
        <dbReference type="ChEBI" id="CHEBI:16526"/>
        <dbReference type="ChEBI" id="CHEBI:57287"/>
        <dbReference type="ChEBI" id="CHEBI:57288"/>
        <dbReference type="ChEBI" id="CHEBI:78449"/>
        <dbReference type="ChEBI" id="CHEBI:78450"/>
        <dbReference type="EC" id="2.3.1.180"/>
    </reaction>
    <physiologicalReaction direction="left-to-right" evidence="12">
        <dbReference type="Rhea" id="RHEA:12081"/>
    </physiologicalReaction>
</comment>
<organism evidence="16 17">
    <name type="scientific">Trichlorobacter thiogenes</name>
    <dbReference type="NCBI Taxonomy" id="115783"/>
    <lineage>
        <taxon>Bacteria</taxon>
        <taxon>Pseudomonadati</taxon>
        <taxon>Thermodesulfobacteriota</taxon>
        <taxon>Desulfuromonadia</taxon>
        <taxon>Geobacterales</taxon>
        <taxon>Geobacteraceae</taxon>
        <taxon>Trichlorobacter</taxon>
    </lineage>
</organism>
<accession>A0A1T4RSH0</accession>
<feature type="active site" evidence="13">
    <location>
        <position position="254"/>
    </location>
</feature>
<evidence type="ECO:0000256" key="6">
    <source>
        <dbReference type="ARBA" id="ARBA00022679"/>
    </source>
</evidence>
<dbReference type="Pfam" id="PF08545">
    <property type="entry name" value="ACP_syn_III"/>
    <property type="match status" value="1"/>
</dbReference>
<dbReference type="InterPro" id="IPR013751">
    <property type="entry name" value="ACP_syn_III_N"/>
</dbReference>
<comment type="function">
    <text evidence="13">Catalyzes the condensation reaction of fatty acid synthesis by the addition to an acyl acceptor of two carbons from malonyl-ACP. Catalyzes the first condensation reaction which initiates fatty acid synthesis and may therefore play a role in governing the total rate of fatty acid production. Possesses both acetoacetyl-ACP synthase and acetyl transacylase activities. Its substrate specificity determines the biosynthesis of branched-chain and/or straight-chain of fatty acids.</text>
</comment>
<dbReference type="NCBIfam" id="NF006829">
    <property type="entry name" value="PRK09352.1"/>
    <property type="match status" value="1"/>
</dbReference>
<evidence type="ECO:0000256" key="9">
    <source>
        <dbReference type="ARBA" id="ARBA00023160"/>
    </source>
</evidence>
<evidence type="ECO:0000256" key="10">
    <source>
        <dbReference type="ARBA" id="ARBA00023268"/>
    </source>
</evidence>
<evidence type="ECO:0000256" key="8">
    <source>
        <dbReference type="ARBA" id="ARBA00023098"/>
    </source>
</evidence>
<keyword evidence="17" id="KW-1185">Reference proteome</keyword>
<dbReference type="PANTHER" id="PTHR34069">
    <property type="entry name" value="3-OXOACYL-[ACYL-CARRIER-PROTEIN] SYNTHASE 3"/>
    <property type="match status" value="1"/>
</dbReference>
<keyword evidence="10 13" id="KW-0511">Multifunctional enzyme</keyword>
<dbReference type="NCBIfam" id="TIGR00747">
    <property type="entry name" value="fabH"/>
    <property type="match status" value="1"/>
</dbReference>
<feature type="active site" evidence="13">
    <location>
        <position position="113"/>
    </location>
</feature>
<dbReference type="UniPathway" id="UPA00094"/>
<dbReference type="STRING" id="115783.SAMN02745119_03042"/>
<keyword evidence="4 13" id="KW-0963">Cytoplasm</keyword>
<dbReference type="InterPro" id="IPR013747">
    <property type="entry name" value="ACP_syn_III_C"/>
</dbReference>
<proteinExistence type="inferred from homology"/>
<dbReference type="RefSeq" id="WP_078791266.1">
    <property type="nucleotide sequence ID" value="NZ_FUWR01000024.1"/>
</dbReference>
<dbReference type="FunFam" id="3.40.47.10:FF:000004">
    <property type="entry name" value="3-oxoacyl-[acyl-carrier-protein] synthase 3"/>
    <property type="match status" value="1"/>
</dbReference>
<dbReference type="EC" id="2.3.1.180" evidence="3 13"/>
<evidence type="ECO:0000256" key="1">
    <source>
        <dbReference type="ARBA" id="ARBA00005194"/>
    </source>
</evidence>
<feature type="active site" evidence="13">
    <location>
        <position position="284"/>
    </location>
</feature>
<feature type="domain" description="Beta-ketoacyl-[acyl-carrier-protein] synthase III N-terminal" evidence="15">
    <location>
        <begin position="107"/>
        <end position="186"/>
    </location>
</feature>
<keyword evidence="7 13" id="KW-0276">Fatty acid metabolism</keyword>
<evidence type="ECO:0000256" key="7">
    <source>
        <dbReference type="ARBA" id="ARBA00022832"/>
    </source>
</evidence>
<evidence type="ECO:0000256" key="12">
    <source>
        <dbReference type="ARBA" id="ARBA00051096"/>
    </source>
</evidence>
<dbReference type="GO" id="GO:0005737">
    <property type="term" value="C:cytoplasm"/>
    <property type="evidence" value="ECO:0007669"/>
    <property type="project" value="UniProtKB-SubCell"/>
</dbReference>
<keyword evidence="11 13" id="KW-0012">Acyltransferase</keyword>
<evidence type="ECO:0000256" key="5">
    <source>
        <dbReference type="ARBA" id="ARBA00022516"/>
    </source>
</evidence>
<comment type="pathway">
    <text evidence="1 13">Lipid metabolism; fatty acid biosynthesis.</text>
</comment>
<evidence type="ECO:0000259" key="14">
    <source>
        <dbReference type="Pfam" id="PF08541"/>
    </source>
</evidence>
<dbReference type="InterPro" id="IPR016039">
    <property type="entry name" value="Thiolase-like"/>
</dbReference>
<evidence type="ECO:0000256" key="13">
    <source>
        <dbReference type="HAMAP-Rule" id="MF_01815"/>
    </source>
</evidence>
<gene>
    <name evidence="13" type="primary">fabH</name>
    <name evidence="16" type="ORF">SAMN02745119_03042</name>
</gene>
<dbReference type="GO" id="GO:0004315">
    <property type="term" value="F:3-oxoacyl-[acyl-carrier-protein] synthase activity"/>
    <property type="evidence" value="ECO:0007669"/>
    <property type="project" value="InterPro"/>
</dbReference>
<name>A0A1T4RSH0_9BACT</name>
<evidence type="ECO:0000256" key="2">
    <source>
        <dbReference type="ARBA" id="ARBA00008642"/>
    </source>
</evidence>
<dbReference type="InterPro" id="IPR004655">
    <property type="entry name" value="FabH"/>
</dbReference>
<comment type="subunit">
    <text evidence="13">Homodimer.</text>
</comment>
<sequence>MMQSCIIGSGAGLPERVVGNDFFSYLVDDADEWISSRTGIRERRFVSPDESTSDLATRAAQAALLDAGISADEIDCIVVGTSTPDMILPATACMVQKEIGAKNAFAFDINSVCGSFVFALDTADSFIRAGKARTALVIGADTYSKILNFDDKTTAPLFGDGAAAVIIRGEETSEKGILTSFIRTDGNGWPLIQVPSSGSRKPVTAETIAAKENTFYMAGKPVYVFAVSAIPELIQTVCSKAGIQPADLDWLIPHQANLRIIDAVAKKHDIPKEKFLVNLQKYGNTSAASVGLALNEFRQDGTIKPGQLVLVMGFGGGLSWGGLLIRF</sequence>
<evidence type="ECO:0000256" key="11">
    <source>
        <dbReference type="ARBA" id="ARBA00023315"/>
    </source>
</evidence>
<dbReference type="Proteomes" id="UP000190102">
    <property type="component" value="Unassembled WGS sequence"/>
</dbReference>
<keyword evidence="5 13" id="KW-0444">Lipid biosynthesis</keyword>
<dbReference type="GO" id="GO:0044550">
    <property type="term" value="P:secondary metabolite biosynthetic process"/>
    <property type="evidence" value="ECO:0007669"/>
    <property type="project" value="TreeGrafter"/>
</dbReference>
<keyword evidence="8 13" id="KW-0443">Lipid metabolism</keyword>
<dbReference type="Gene3D" id="3.40.47.10">
    <property type="match status" value="1"/>
</dbReference>
<dbReference type="OrthoDB" id="9815506at2"/>
<evidence type="ECO:0000256" key="3">
    <source>
        <dbReference type="ARBA" id="ARBA00012333"/>
    </source>
</evidence>
<feature type="domain" description="Beta-ketoacyl-[acyl-carrier-protein] synthase III C-terminal" evidence="14">
    <location>
        <begin position="238"/>
        <end position="326"/>
    </location>
</feature>